<keyword evidence="4" id="KW-1185">Reference proteome</keyword>
<protein>
    <submittedName>
        <fullName evidence="3">Uncharacterized protein</fullName>
    </submittedName>
</protein>
<gene>
    <name evidence="3" type="ORF">ACFPWU_03400</name>
</gene>
<keyword evidence="2" id="KW-0732">Signal</keyword>
<sequence>MASLTAVSMVGLTPVALSGIAVADDVTPTSNTSPTTSPSESPAPAPAPLATRATLRGSSYSSELNYGTSGFVYADLHEAASGRSVFETGTMRLQQSVAGGAWTTTGLSAPGGYRSFEVKPKATTRYRIVFSGGTNRRGVAFAPSTSAPVTYTVTRTGKYSGSRVASSP</sequence>
<evidence type="ECO:0000256" key="2">
    <source>
        <dbReference type="SAM" id="SignalP"/>
    </source>
</evidence>
<dbReference type="Proteomes" id="UP001596098">
    <property type="component" value="Unassembled WGS sequence"/>
</dbReference>
<accession>A0ABW1QVR7</accession>
<comment type="caution">
    <text evidence="3">The sequence shown here is derived from an EMBL/GenBank/DDBJ whole genome shotgun (WGS) entry which is preliminary data.</text>
</comment>
<reference evidence="4" key="1">
    <citation type="journal article" date="2019" name="Int. J. Syst. Evol. Microbiol.">
        <title>The Global Catalogue of Microorganisms (GCM) 10K type strain sequencing project: providing services to taxonomists for standard genome sequencing and annotation.</title>
        <authorList>
            <consortium name="The Broad Institute Genomics Platform"/>
            <consortium name="The Broad Institute Genome Sequencing Center for Infectious Disease"/>
            <person name="Wu L."/>
            <person name="Ma J."/>
        </authorList>
    </citation>
    <scope>NUCLEOTIDE SEQUENCE [LARGE SCALE GENOMIC DNA]</scope>
    <source>
        <strain evidence="4">DFY28</strain>
    </source>
</reference>
<evidence type="ECO:0000313" key="4">
    <source>
        <dbReference type="Proteomes" id="UP001596098"/>
    </source>
</evidence>
<feature type="compositionally biased region" description="Low complexity" evidence="1">
    <location>
        <begin position="27"/>
        <end position="40"/>
    </location>
</feature>
<feature type="signal peptide" evidence="2">
    <location>
        <begin position="1"/>
        <end position="23"/>
    </location>
</feature>
<dbReference type="RefSeq" id="WP_128219639.1">
    <property type="nucleotide sequence ID" value="NZ_JBHSQI010000002.1"/>
</dbReference>
<proteinExistence type="predicted"/>
<evidence type="ECO:0000256" key="1">
    <source>
        <dbReference type="SAM" id="MobiDB-lite"/>
    </source>
</evidence>
<dbReference type="EMBL" id="JBHSQI010000002">
    <property type="protein sequence ID" value="MFC6152710.1"/>
    <property type="molecule type" value="Genomic_DNA"/>
</dbReference>
<evidence type="ECO:0000313" key="3">
    <source>
        <dbReference type="EMBL" id="MFC6152710.1"/>
    </source>
</evidence>
<organism evidence="3 4">
    <name type="scientific">Nocardioides yefusunii</name>
    <dbReference type="NCBI Taxonomy" id="2500546"/>
    <lineage>
        <taxon>Bacteria</taxon>
        <taxon>Bacillati</taxon>
        <taxon>Actinomycetota</taxon>
        <taxon>Actinomycetes</taxon>
        <taxon>Propionibacteriales</taxon>
        <taxon>Nocardioidaceae</taxon>
        <taxon>Nocardioides</taxon>
    </lineage>
</organism>
<name>A0ABW1QVR7_9ACTN</name>
<feature type="region of interest" description="Disordered" evidence="1">
    <location>
        <begin position="25"/>
        <end position="48"/>
    </location>
</feature>
<feature type="chain" id="PRO_5046950666" evidence="2">
    <location>
        <begin position="24"/>
        <end position="168"/>
    </location>
</feature>